<keyword evidence="5 10" id="KW-0573">Peptidoglycan synthesis</keyword>
<evidence type="ECO:0000256" key="4">
    <source>
        <dbReference type="ARBA" id="ARBA00022960"/>
    </source>
</evidence>
<feature type="transmembrane region" description="Helical" evidence="10">
    <location>
        <begin position="138"/>
        <end position="159"/>
    </location>
</feature>
<gene>
    <name evidence="10 12" type="primary">murJ</name>
    <name evidence="12" type="ORF">HCT48_05605</name>
</gene>
<dbReference type="Proteomes" id="UP000778951">
    <property type="component" value="Unassembled WGS sequence"/>
</dbReference>
<keyword evidence="13" id="KW-1185">Reference proteome</keyword>
<dbReference type="GO" id="GO:0034204">
    <property type="term" value="P:lipid translocation"/>
    <property type="evidence" value="ECO:0007669"/>
    <property type="project" value="TreeGrafter"/>
</dbReference>
<dbReference type="GO" id="GO:0071555">
    <property type="term" value="P:cell wall organization"/>
    <property type="evidence" value="ECO:0007669"/>
    <property type="project" value="UniProtKB-UniRule"/>
</dbReference>
<feature type="transmembrane region" description="Helical" evidence="10">
    <location>
        <begin position="316"/>
        <end position="335"/>
    </location>
</feature>
<comment type="pathway">
    <text evidence="10">Cell wall biogenesis; peptidoglycan biosynthesis.</text>
</comment>
<dbReference type="GO" id="GO:0015648">
    <property type="term" value="F:lipid-linked peptidoglycan transporter activity"/>
    <property type="evidence" value="ECO:0007669"/>
    <property type="project" value="UniProtKB-UniRule"/>
</dbReference>
<reference evidence="12" key="1">
    <citation type="submission" date="2020-03" db="EMBL/GenBank/DDBJ databases">
        <title>Spirochaetal bacteria isolated from arthropods constitute a novel genus Entomospira genus novum within the order Spirochaetales.</title>
        <authorList>
            <person name="Grana-Miraglia L."/>
            <person name="Sikutova S."/>
            <person name="Fingerle V."/>
            <person name="Sing A."/>
            <person name="Castillo-Ramirez S."/>
            <person name="Margos G."/>
            <person name="Rudolf I."/>
        </authorList>
    </citation>
    <scope>NUCLEOTIDE SEQUENCE</scope>
    <source>
        <strain evidence="12">BR149</strain>
    </source>
</reference>
<feature type="transmembrane region" description="Helical" evidence="10">
    <location>
        <begin position="387"/>
        <end position="408"/>
    </location>
</feature>
<proteinExistence type="inferred from homology"/>
<accession>A0A968GGK5</accession>
<keyword evidence="7 10" id="KW-0472">Membrane</keyword>
<feature type="transmembrane region" description="Helical" evidence="10">
    <location>
        <begin position="166"/>
        <end position="186"/>
    </location>
</feature>
<evidence type="ECO:0000313" key="13">
    <source>
        <dbReference type="Proteomes" id="UP000778951"/>
    </source>
</evidence>
<dbReference type="EMBL" id="JAATLM010000001">
    <property type="protein sequence ID" value="NIZ69688.1"/>
    <property type="molecule type" value="Genomic_DNA"/>
</dbReference>
<dbReference type="GO" id="GO:0009252">
    <property type="term" value="P:peptidoglycan biosynthetic process"/>
    <property type="evidence" value="ECO:0007669"/>
    <property type="project" value="UniProtKB-UniRule"/>
</dbReference>
<feature type="transmembrane region" description="Helical" evidence="10">
    <location>
        <begin position="12"/>
        <end position="32"/>
    </location>
</feature>
<dbReference type="InterPro" id="IPR051050">
    <property type="entry name" value="Lipid_II_flippase_MurJ/MviN"/>
</dbReference>
<comment type="function">
    <text evidence="8 10 11">Involved in peptidoglycan biosynthesis. Transports lipid-linked peptidoglycan precursors from the inner to the outer leaflet of the cytoplasmic membrane.</text>
</comment>
<keyword evidence="2 10" id="KW-1003">Cell membrane</keyword>
<dbReference type="CDD" id="cd13123">
    <property type="entry name" value="MATE_MurJ_like"/>
    <property type="match status" value="1"/>
</dbReference>
<keyword evidence="4 10" id="KW-0133">Cell shape</keyword>
<dbReference type="PANTHER" id="PTHR47019:SF1">
    <property type="entry name" value="LIPID II FLIPPASE MURJ"/>
    <property type="match status" value="1"/>
</dbReference>
<dbReference type="GO" id="GO:0008360">
    <property type="term" value="P:regulation of cell shape"/>
    <property type="evidence" value="ECO:0007669"/>
    <property type="project" value="UniProtKB-UniRule"/>
</dbReference>
<protein>
    <recommendedName>
        <fullName evidence="10">Probable lipid II flippase MurJ</fullName>
    </recommendedName>
</protein>
<evidence type="ECO:0000256" key="1">
    <source>
        <dbReference type="ARBA" id="ARBA00004651"/>
    </source>
</evidence>
<dbReference type="Pfam" id="PF03023">
    <property type="entry name" value="MurJ"/>
    <property type="match status" value="1"/>
</dbReference>
<dbReference type="GO" id="GO:0005886">
    <property type="term" value="C:plasma membrane"/>
    <property type="evidence" value="ECO:0007669"/>
    <property type="project" value="UniProtKB-SubCell"/>
</dbReference>
<feature type="transmembrane region" description="Helical" evidence="10">
    <location>
        <begin position="414"/>
        <end position="437"/>
    </location>
</feature>
<dbReference type="PRINTS" id="PR01806">
    <property type="entry name" value="VIRFACTRMVIN"/>
</dbReference>
<sequence length="527" mass="58265">MMREKSANQTRLRSISALVVMLSTLISRILGYVKSAVIAHYFGAGGVADVLNGVFLIPNNLRKLMAEGALTTAFIPALSKHVVREDHRAARKITQEVLTLQYVVLLPFILISILSAPQMASFLFNFPEASQMELASKLYAWFIPYLLFVSVAAIITAVLNTHGRFLMGALSPLFFSFAVIMAVVGFSGSLGVYSMALGILVGGLGQVMILYPLFRRLDYRLSPSLFLRSEEFNTIMKRYLPALLSSSIFVINQLVASRLASGLADGSMSALTNSIVFFNLPLGIFSATVNTVFYPQLAKAAHAQNHQELAETMKRGLYLLLIFLAPSALLMGVLAHEIISVALMRGMFGQEAVMLTAQVLIGYLVGIFFIAAYNFAQRYFYAKGRFFLPLMSAIFASGLDIILSLWLIRTPLGVSGLAYANSIAFFFGFLLLFIIIVKEQGLSVYKDSLGLMFKVAISLGVGYGIYLLTERLLAPDWWRAPLPFLQKLSYLFLQGGLPALAILGMYILFKMDMIKDIFRLRKKRGSK</sequence>
<comment type="caution">
    <text evidence="12">The sequence shown here is derived from an EMBL/GenBank/DDBJ whole genome shotgun (WGS) entry which is preliminary data.</text>
</comment>
<evidence type="ECO:0000256" key="2">
    <source>
        <dbReference type="ARBA" id="ARBA00022475"/>
    </source>
</evidence>
<comment type="similarity">
    <text evidence="9 10 11">Belongs to the MurJ/MviN family.</text>
</comment>
<keyword evidence="6 10" id="KW-1133">Transmembrane helix</keyword>
<feature type="transmembrane region" description="Helical" evidence="10">
    <location>
        <begin position="355"/>
        <end position="375"/>
    </location>
</feature>
<dbReference type="AlphaFoldDB" id="A0A968GGK5"/>
<dbReference type="HAMAP" id="MF_02078">
    <property type="entry name" value="MurJ_MviN"/>
    <property type="match status" value="1"/>
</dbReference>
<evidence type="ECO:0000256" key="8">
    <source>
        <dbReference type="ARBA" id="ARBA00060041"/>
    </source>
</evidence>
<dbReference type="PANTHER" id="PTHR47019">
    <property type="entry name" value="LIPID II FLIPPASE MURJ"/>
    <property type="match status" value="1"/>
</dbReference>
<feature type="transmembrane region" description="Helical" evidence="10">
    <location>
        <begin position="275"/>
        <end position="295"/>
    </location>
</feature>
<dbReference type="PIRSF" id="PIRSF002869">
    <property type="entry name" value="MviN"/>
    <property type="match status" value="1"/>
</dbReference>
<evidence type="ECO:0000256" key="9">
    <source>
        <dbReference type="ARBA" id="ARBA00061532"/>
    </source>
</evidence>
<feature type="transmembrane region" description="Helical" evidence="10">
    <location>
        <begin position="97"/>
        <end position="118"/>
    </location>
</feature>
<comment type="subcellular location">
    <subcellularLocation>
        <location evidence="1 10">Cell membrane</location>
        <topology evidence="1 10">Multi-pass membrane protein</topology>
    </subcellularLocation>
</comment>
<dbReference type="InterPro" id="IPR004268">
    <property type="entry name" value="MurJ"/>
</dbReference>
<evidence type="ECO:0000256" key="7">
    <source>
        <dbReference type="ARBA" id="ARBA00023136"/>
    </source>
</evidence>
<dbReference type="NCBIfam" id="TIGR01695">
    <property type="entry name" value="murJ_mviN"/>
    <property type="match status" value="1"/>
</dbReference>
<keyword evidence="10 11" id="KW-0961">Cell wall biogenesis/degradation</keyword>
<name>A0A968GGK5_9SPIO</name>
<feature type="transmembrane region" description="Helical" evidence="10">
    <location>
        <begin position="192"/>
        <end position="214"/>
    </location>
</feature>
<evidence type="ECO:0000256" key="3">
    <source>
        <dbReference type="ARBA" id="ARBA00022692"/>
    </source>
</evidence>
<evidence type="ECO:0000313" key="12">
    <source>
        <dbReference type="EMBL" id="NIZ69688.1"/>
    </source>
</evidence>
<feature type="transmembrane region" description="Helical" evidence="10">
    <location>
        <begin position="38"/>
        <end position="57"/>
    </location>
</feature>
<keyword evidence="3 10" id="KW-0812">Transmembrane</keyword>
<feature type="transmembrane region" description="Helical" evidence="10">
    <location>
        <begin position="235"/>
        <end position="255"/>
    </location>
</feature>
<evidence type="ECO:0000256" key="10">
    <source>
        <dbReference type="HAMAP-Rule" id="MF_02078"/>
    </source>
</evidence>
<feature type="transmembrane region" description="Helical" evidence="10">
    <location>
        <begin position="488"/>
        <end position="509"/>
    </location>
</feature>
<organism evidence="12 13">
    <name type="scientific">Entomospira culicis</name>
    <dbReference type="NCBI Taxonomy" id="2719989"/>
    <lineage>
        <taxon>Bacteria</taxon>
        <taxon>Pseudomonadati</taxon>
        <taxon>Spirochaetota</taxon>
        <taxon>Spirochaetia</taxon>
        <taxon>Spirochaetales</taxon>
        <taxon>Spirochaetaceae</taxon>
        <taxon>Entomospira</taxon>
    </lineage>
</organism>
<evidence type="ECO:0000256" key="11">
    <source>
        <dbReference type="PIRNR" id="PIRNR002869"/>
    </source>
</evidence>
<dbReference type="RefSeq" id="WP_167695773.1">
    <property type="nucleotide sequence ID" value="NZ_CP118181.1"/>
</dbReference>
<feature type="transmembrane region" description="Helical" evidence="10">
    <location>
        <begin position="449"/>
        <end position="468"/>
    </location>
</feature>
<evidence type="ECO:0000256" key="6">
    <source>
        <dbReference type="ARBA" id="ARBA00022989"/>
    </source>
</evidence>
<keyword evidence="10 11" id="KW-0813">Transport</keyword>
<evidence type="ECO:0000256" key="5">
    <source>
        <dbReference type="ARBA" id="ARBA00022984"/>
    </source>
</evidence>